<reference evidence="3 5" key="2">
    <citation type="submission" date="2015-08" db="EMBL/GenBank/DDBJ databases">
        <title>Enterococcus genome sequence.</title>
        <authorList>
            <person name="Acedo J.Z."/>
            <person name="Vederas J.C."/>
        </authorList>
    </citation>
    <scope>NUCLEOTIDE SEQUENCE [LARGE SCALE GENOMIC DNA]</scope>
    <source>
        <strain evidence="3 5">49</strain>
    </source>
</reference>
<sequence>MRQQHILLGVSASISAYKAADLTNELTKRGYAVDVLMTKNSTQFITPLTLQTLSKRPVHTDVMTERRADLVNHIELAKHADLLLIAPATANIIGKLANGIADDMVTTVAMALETKVPKLIAPAMNTYMYQNPVMEKNLATLKDFGYKEIEPREALLACGDFGRGALATNETIIKAVEATLSKRSL</sequence>
<feature type="domain" description="Flavoprotein" evidence="1">
    <location>
        <begin position="5"/>
        <end position="176"/>
    </location>
</feature>
<dbReference type="PANTHER" id="PTHR14359">
    <property type="entry name" value="HOMO-OLIGOMERIC FLAVIN CONTAINING CYS DECARBOXYLASE FAMILY"/>
    <property type="match status" value="1"/>
</dbReference>
<protein>
    <submittedName>
        <fullName evidence="2">Phosphopantothenoylcysteine decarboxylase</fullName>
        <ecNumber evidence="3">4.1.1.36</ecNumber>
    </submittedName>
</protein>
<evidence type="ECO:0000313" key="2">
    <source>
        <dbReference type="EMBL" id="OJG14434.1"/>
    </source>
</evidence>
<dbReference type="Proteomes" id="UP000182835">
    <property type="component" value="Unassembled WGS sequence"/>
</dbReference>
<dbReference type="Gene3D" id="3.40.50.1950">
    <property type="entry name" value="Flavin prenyltransferase-like"/>
    <property type="match status" value="1"/>
</dbReference>
<dbReference type="InterPro" id="IPR011847">
    <property type="entry name" value="CoaC_strep"/>
</dbReference>
<reference evidence="2 4" key="1">
    <citation type="submission" date="2014-12" db="EMBL/GenBank/DDBJ databases">
        <title>Draft genome sequences of 29 type strains of Enterococci.</title>
        <authorList>
            <person name="Zhong Z."/>
            <person name="Sun Z."/>
            <person name="Liu W."/>
            <person name="Zhang W."/>
            <person name="Zhang H."/>
        </authorList>
    </citation>
    <scope>NUCLEOTIDE SEQUENCE [LARGE SCALE GENOMIC DNA]</scope>
    <source>
        <strain evidence="2 4">DSM 21207</strain>
    </source>
</reference>
<gene>
    <name evidence="3" type="ORF">AKL21_11130</name>
    <name evidence="2" type="ORF">RU96_GL000887</name>
</gene>
<dbReference type="GO" id="GO:0010181">
    <property type="term" value="F:FMN binding"/>
    <property type="evidence" value="ECO:0007669"/>
    <property type="project" value="TreeGrafter"/>
</dbReference>
<accession>A0A1L8R3V8</accession>
<keyword evidence="5" id="KW-1185">Reference proteome</keyword>
<dbReference type="InterPro" id="IPR003382">
    <property type="entry name" value="Flavoprotein"/>
</dbReference>
<dbReference type="EMBL" id="LHUG01000012">
    <property type="protein sequence ID" value="PAB00100.1"/>
    <property type="molecule type" value="Genomic_DNA"/>
</dbReference>
<dbReference type="STRING" id="317010.RU96_GL000887"/>
<comment type="caution">
    <text evidence="2">The sequence shown here is derived from an EMBL/GenBank/DDBJ whole genome shotgun (WGS) entry which is preliminary data.</text>
</comment>
<dbReference type="PANTHER" id="PTHR14359:SF6">
    <property type="entry name" value="PHOSPHOPANTOTHENOYLCYSTEINE DECARBOXYLASE"/>
    <property type="match status" value="1"/>
</dbReference>
<name>A0A1L8R3V8_9ENTE</name>
<dbReference type="GO" id="GO:0004633">
    <property type="term" value="F:phosphopantothenoylcysteine decarboxylase activity"/>
    <property type="evidence" value="ECO:0007669"/>
    <property type="project" value="UniProtKB-EC"/>
</dbReference>
<dbReference type="Pfam" id="PF02441">
    <property type="entry name" value="Flavoprotein"/>
    <property type="match status" value="1"/>
</dbReference>
<dbReference type="InterPro" id="IPR036551">
    <property type="entry name" value="Flavin_trans-like"/>
</dbReference>
<keyword evidence="3" id="KW-0456">Lyase</keyword>
<dbReference type="EMBL" id="JXKG01000018">
    <property type="protein sequence ID" value="OJG14434.1"/>
    <property type="molecule type" value="Genomic_DNA"/>
</dbReference>
<dbReference type="OrthoDB" id="9802554at2"/>
<dbReference type="GO" id="GO:0015937">
    <property type="term" value="P:coenzyme A biosynthetic process"/>
    <property type="evidence" value="ECO:0007669"/>
    <property type="project" value="TreeGrafter"/>
</dbReference>
<dbReference type="Proteomes" id="UP000216797">
    <property type="component" value="Unassembled WGS sequence"/>
</dbReference>
<dbReference type="EC" id="4.1.1.36" evidence="3"/>
<evidence type="ECO:0000313" key="3">
    <source>
        <dbReference type="EMBL" id="PAB00100.1"/>
    </source>
</evidence>
<organism evidence="2 4">
    <name type="scientific">Enterococcus canintestini</name>
    <dbReference type="NCBI Taxonomy" id="317010"/>
    <lineage>
        <taxon>Bacteria</taxon>
        <taxon>Bacillati</taxon>
        <taxon>Bacillota</taxon>
        <taxon>Bacilli</taxon>
        <taxon>Lactobacillales</taxon>
        <taxon>Enterococcaceae</taxon>
        <taxon>Enterococcus</taxon>
    </lineage>
</organism>
<evidence type="ECO:0000313" key="4">
    <source>
        <dbReference type="Proteomes" id="UP000182835"/>
    </source>
</evidence>
<dbReference type="SUPFAM" id="SSF52507">
    <property type="entry name" value="Homo-oligomeric flavin-containing Cys decarboxylases, HFCD"/>
    <property type="match status" value="1"/>
</dbReference>
<proteinExistence type="predicted"/>
<dbReference type="AlphaFoldDB" id="A0A1L8R3V8"/>
<dbReference type="NCBIfam" id="TIGR02113">
    <property type="entry name" value="coaC_strep"/>
    <property type="match status" value="1"/>
</dbReference>
<evidence type="ECO:0000259" key="1">
    <source>
        <dbReference type="Pfam" id="PF02441"/>
    </source>
</evidence>
<dbReference type="RefSeq" id="WP_071865391.1">
    <property type="nucleotide sequence ID" value="NZ_JBHLVQ010000006.1"/>
</dbReference>
<evidence type="ECO:0000313" key="5">
    <source>
        <dbReference type="Proteomes" id="UP000216797"/>
    </source>
</evidence>
<dbReference type="GO" id="GO:0071513">
    <property type="term" value="C:phosphopantothenoylcysteine decarboxylase complex"/>
    <property type="evidence" value="ECO:0007669"/>
    <property type="project" value="TreeGrafter"/>
</dbReference>